<keyword evidence="3" id="KW-0472">Membrane</keyword>
<feature type="transmembrane region" description="Helical" evidence="3">
    <location>
        <begin position="113"/>
        <end position="131"/>
    </location>
</feature>
<reference evidence="5 6" key="1">
    <citation type="submission" date="2013-07" db="EMBL/GenBank/DDBJ databases">
        <authorList>
            <consortium name="DOE Joint Genome Institute"/>
            <person name="Eisen J."/>
            <person name="Huntemann M."/>
            <person name="Han J."/>
            <person name="Chen A."/>
            <person name="Kyrpides N."/>
            <person name="Mavromatis K."/>
            <person name="Markowitz V."/>
            <person name="Palaniappan K."/>
            <person name="Ivanova N."/>
            <person name="Schaumberg A."/>
            <person name="Pati A."/>
            <person name="Liolios K."/>
            <person name="Nordberg H.P."/>
            <person name="Cantor M.N."/>
            <person name="Hua S.X."/>
            <person name="Woyke T."/>
        </authorList>
    </citation>
    <scope>NUCLEOTIDE SEQUENCE [LARGE SCALE GENOMIC DNA]</scope>
    <source>
        <strain evidence="5 6">DSM 44712</strain>
    </source>
</reference>
<evidence type="ECO:0000313" key="6">
    <source>
        <dbReference type="Proteomes" id="UP000021053"/>
    </source>
</evidence>
<dbReference type="AlphaFoldDB" id="A0A010YQA0"/>
<dbReference type="HOGENOM" id="CLU_061391_0_0_11"/>
<dbReference type="InterPro" id="IPR041916">
    <property type="entry name" value="Anti_sigma_zinc_sf"/>
</dbReference>
<feature type="transmembrane region" description="Helical" evidence="3">
    <location>
        <begin position="180"/>
        <end position="199"/>
    </location>
</feature>
<protein>
    <recommendedName>
        <fullName evidence="4">Putative zinc-finger domain-containing protein</fullName>
    </recommendedName>
</protein>
<keyword evidence="1" id="KW-0805">Transcription regulation</keyword>
<dbReference type="RefSeq" id="WP_035852109.1">
    <property type="nucleotide sequence ID" value="NZ_KK073874.1"/>
</dbReference>
<keyword evidence="2" id="KW-0804">Transcription</keyword>
<feature type="transmembrane region" description="Helical" evidence="3">
    <location>
        <begin position="152"/>
        <end position="174"/>
    </location>
</feature>
<feature type="transmembrane region" description="Helical" evidence="3">
    <location>
        <begin position="206"/>
        <end position="230"/>
    </location>
</feature>
<dbReference type="Gene3D" id="1.10.10.1320">
    <property type="entry name" value="Anti-sigma factor, zinc-finger domain"/>
    <property type="match status" value="1"/>
</dbReference>
<gene>
    <name evidence="5" type="ORF">CryarDRAFT_3548</name>
</gene>
<sequence length="263" mass="27525">MTSHVPGKSLAAYARGELDDASSWTVEAHVDSCPVCVMRLGDMAGPDVEAMVDAGRAGIAAHWPVTAPVRRRAWQPAWRRWTSWSLVAPAVVTVLALLAAFVLDREYPDRPSLVLLLAPVAPLAGLALAWSHHGDPGWEAVAGTARAGLDLLLRRSLVVLAAVVPPLAVVGWALGRAPALWLLPCLTFTSATLLLGSLVGVSRAAAVLGGGWVLAIATPAVVAGVSPVLIQPASVPVWAVAGVLMPVLTLLRSGAMRRLNSWR</sequence>
<dbReference type="Proteomes" id="UP000021053">
    <property type="component" value="Unassembled WGS sequence"/>
</dbReference>
<evidence type="ECO:0000256" key="2">
    <source>
        <dbReference type="ARBA" id="ARBA00023163"/>
    </source>
</evidence>
<dbReference type="Pfam" id="PF13490">
    <property type="entry name" value="zf-HC2"/>
    <property type="match status" value="1"/>
</dbReference>
<dbReference type="InterPro" id="IPR027383">
    <property type="entry name" value="Znf_put"/>
</dbReference>
<comment type="caution">
    <text evidence="5">The sequence shown here is derived from an EMBL/GenBank/DDBJ whole genome shotgun (WGS) entry which is preliminary data.</text>
</comment>
<dbReference type="PATRIC" id="fig|927661.3.peg.3506"/>
<keyword evidence="6" id="KW-1185">Reference proteome</keyword>
<name>A0A010YQA0_9ACTN</name>
<evidence type="ECO:0000256" key="3">
    <source>
        <dbReference type="SAM" id="Phobius"/>
    </source>
</evidence>
<dbReference type="EMBL" id="JFBT01000001">
    <property type="protein sequence ID" value="EXG82370.1"/>
    <property type="molecule type" value="Genomic_DNA"/>
</dbReference>
<keyword evidence="3" id="KW-1133">Transmembrane helix</keyword>
<evidence type="ECO:0000313" key="5">
    <source>
        <dbReference type="EMBL" id="EXG82370.1"/>
    </source>
</evidence>
<evidence type="ECO:0000256" key="1">
    <source>
        <dbReference type="ARBA" id="ARBA00023015"/>
    </source>
</evidence>
<feature type="transmembrane region" description="Helical" evidence="3">
    <location>
        <begin position="236"/>
        <end position="255"/>
    </location>
</feature>
<evidence type="ECO:0000259" key="4">
    <source>
        <dbReference type="Pfam" id="PF13490"/>
    </source>
</evidence>
<accession>A0A010YQA0</accession>
<dbReference type="OrthoDB" id="3424744at2"/>
<feature type="domain" description="Putative zinc-finger" evidence="4">
    <location>
        <begin position="10"/>
        <end position="36"/>
    </location>
</feature>
<proteinExistence type="predicted"/>
<organism evidence="5 6">
    <name type="scientific">Cryptosporangium arvum DSM 44712</name>
    <dbReference type="NCBI Taxonomy" id="927661"/>
    <lineage>
        <taxon>Bacteria</taxon>
        <taxon>Bacillati</taxon>
        <taxon>Actinomycetota</taxon>
        <taxon>Actinomycetes</taxon>
        <taxon>Cryptosporangiales</taxon>
        <taxon>Cryptosporangiaceae</taxon>
        <taxon>Cryptosporangium</taxon>
    </lineage>
</organism>
<keyword evidence="3" id="KW-0812">Transmembrane</keyword>
<feature type="transmembrane region" description="Helical" evidence="3">
    <location>
        <begin position="81"/>
        <end position="101"/>
    </location>
</feature>